<protein>
    <submittedName>
        <fullName evidence="2">Embryo sac development arrest 7</fullName>
    </submittedName>
</protein>
<dbReference type="GO" id="GO:0032040">
    <property type="term" value="C:small-subunit processome"/>
    <property type="evidence" value="ECO:0007669"/>
    <property type="project" value="TreeGrafter"/>
</dbReference>
<name>A0A2U1MUZ8_ARTAN</name>
<evidence type="ECO:0000256" key="1">
    <source>
        <dbReference type="SAM" id="MobiDB-lite"/>
    </source>
</evidence>
<dbReference type="AlphaFoldDB" id="A0A2U1MUZ8"/>
<evidence type="ECO:0000313" key="2">
    <source>
        <dbReference type="EMBL" id="PWA65060.1"/>
    </source>
</evidence>
<dbReference type="STRING" id="35608.A0A2U1MUZ8"/>
<dbReference type="InterPro" id="IPR040382">
    <property type="entry name" value="NOL10/Enp2"/>
</dbReference>
<organism evidence="2 3">
    <name type="scientific">Artemisia annua</name>
    <name type="common">Sweet wormwood</name>
    <dbReference type="NCBI Taxonomy" id="35608"/>
    <lineage>
        <taxon>Eukaryota</taxon>
        <taxon>Viridiplantae</taxon>
        <taxon>Streptophyta</taxon>
        <taxon>Embryophyta</taxon>
        <taxon>Tracheophyta</taxon>
        <taxon>Spermatophyta</taxon>
        <taxon>Magnoliopsida</taxon>
        <taxon>eudicotyledons</taxon>
        <taxon>Gunneridae</taxon>
        <taxon>Pentapetalae</taxon>
        <taxon>asterids</taxon>
        <taxon>campanulids</taxon>
        <taxon>Asterales</taxon>
        <taxon>Asteraceae</taxon>
        <taxon>Asteroideae</taxon>
        <taxon>Anthemideae</taxon>
        <taxon>Artemisiinae</taxon>
        <taxon>Artemisia</taxon>
    </lineage>
</organism>
<gene>
    <name evidence="2" type="ORF">CTI12_AA341190</name>
</gene>
<dbReference type="Proteomes" id="UP000245207">
    <property type="component" value="Unassembled WGS sequence"/>
</dbReference>
<dbReference type="GO" id="GO:0030686">
    <property type="term" value="C:90S preribosome"/>
    <property type="evidence" value="ECO:0007669"/>
    <property type="project" value="TreeGrafter"/>
</dbReference>
<evidence type="ECO:0000313" key="3">
    <source>
        <dbReference type="Proteomes" id="UP000245207"/>
    </source>
</evidence>
<dbReference type="OrthoDB" id="1746620at2759"/>
<dbReference type="EMBL" id="PKPP01004294">
    <property type="protein sequence ID" value="PWA65060.1"/>
    <property type="molecule type" value="Genomic_DNA"/>
</dbReference>
<accession>A0A2U1MUZ8</accession>
<feature type="region of interest" description="Disordered" evidence="1">
    <location>
        <begin position="72"/>
        <end position="96"/>
    </location>
</feature>
<keyword evidence="3" id="KW-1185">Reference proteome</keyword>
<reference evidence="2 3" key="1">
    <citation type="journal article" date="2018" name="Mol. Plant">
        <title>The genome of Artemisia annua provides insight into the evolution of Asteraceae family and artemisinin biosynthesis.</title>
        <authorList>
            <person name="Shen Q."/>
            <person name="Zhang L."/>
            <person name="Liao Z."/>
            <person name="Wang S."/>
            <person name="Yan T."/>
            <person name="Shi P."/>
            <person name="Liu M."/>
            <person name="Fu X."/>
            <person name="Pan Q."/>
            <person name="Wang Y."/>
            <person name="Lv Z."/>
            <person name="Lu X."/>
            <person name="Zhang F."/>
            <person name="Jiang W."/>
            <person name="Ma Y."/>
            <person name="Chen M."/>
            <person name="Hao X."/>
            <person name="Li L."/>
            <person name="Tang Y."/>
            <person name="Lv G."/>
            <person name="Zhou Y."/>
            <person name="Sun X."/>
            <person name="Brodelius P.E."/>
            <person name="Rose J.K.C."/>
            <person name="Tang K."/>
        </authorList>
    </citation>
    <scope>NUCLEOTIDE SEQUENCE [LARGE SCALE GENOMIC DNA]</scope>
    <source>
        <strain evidence="3">cv. Huhao1</strain>
        <tissue evidence="2">Leaf</tissue>
    </source>
</reference>
<dbReference type="GO" id="GO:0000462">
    <property type="term" value="P:maturation of SSU-rRNA from tricistronic rRNA transcript (SSU-rRNA, 5.8S rRNA, LSU-rRNA)"/>
    <property type="evidence" value="ECO:0007669"/>
    <property type="project" value="TreeGrafter"/>
</dbReference>
<dbReference type="PANTHER" id="PTHR14927:SF0">
    <property type="entry name" value="NUCLEOLAR PROTEIN 10"/>
    <property type="match status" value="1"/>
</dbReference>
<sequence length="96" mass="10949">MCGLYEVKDERHAEAFNNRKSLAKEDALPLEERVKDLSNSEISNGFNKVKAGLGGSREISFISRSKAKYEADDYIDEDDNPREKRRGLQNRASLRT</sequence>
<comment type="caution">
    <text evidence="2">The sequence shown here is derived from an EMBL/GenBank/DDBJ whole genome shotgun (WGS) entry which is preliminary data.</text>
</comment>
<proteinExistence type="predicted"/>
<dbReference type="PANTHER" id="PTHR14927">
    <property type="entry name" value="NUCLEOLAR PROTEIN 10"/>
    <property type="match status" value="1"/>
</dbReference>